<evidence type="ECO:0000313" key="1">
    <source>
        <dbReference type="EMBL" id="TMJ12136.1"/>
    </source>
</evidence>
<name>A0A537LVV5_9BACT</name>
<evidence type="ECO:0000313" key="2">
    <source>
        <dbReference type="Proteomes" id="UP000315217"/>
    </source>
</evidence>
<dbReference type="EMBL" id="VBAI01000033">
    <property type="protein sequence ID" value="TMJ12136.1"/>
    <property type="molecule type" value="Genomic_DNA"/>
</dbReference>
<proteinExistence type="predicted"/>
<reference evidence="1 2" key="1">
    <citation type="journal article" date="2019" name="Nat. Microbiol.">
        <title>Mediterranean grassland soil C-N compound turnover is dependent on rainfall and depth, and is mediated by genomically divergent microorganisms.</title>
        <authorList>
            <person name="Diamond S."/>
            <person name="Andeer P.F."/>
            <person name="Li Z."/>
            <person name="Crits-Christoph A."/>
            <person name="Burstein D."/>
            <person name="Anantharaman K."/>
            <person name="Lane K.R."/>
            <person name="Thomas B.C."/>
            <person name="Pan C."/>
            <person name="Northen T.R."/>
            <person name="Banfield J.F."/>
        </authorList>
    </citation>
    <scope>NUCLEOTIDE SEQUENCE [LARGE SCALE GENOMIC DNA]</scope>
    <source>
        <strain evidence="1">NP_1</strain>
    </source>
</reference>
<protein>
    <submittedName>
        <fullName evidence="1">Uncharacterized protein</fullName>
    </submittedName>
</protein>
<accession>A0A537LVV5</accession>
<sequence>MGTYSPCGDHVVQIDLNMYKICGQTDPCDLTKICGGPNPACVVPSDGRYDLVRLLMHEMGHATGLAEHCTDAFGSPDDSIMNNGASIPNSNPPQDCNGKKWTETGQWYSTDRVGLFNAYHPAYGESTESWNAARVISDGTDLGIYNLTDPAIDVSFAGRMFIGFRNDKVYNEQWEMAWSDDGVTWHRETHGGFVQTVNPVAGMLAHLGGLSIYAVFCCNGYPGYPSNTYQIYRQTWNGVWQAPVLEYSAGTSIVRCCEGDYPRVAHSRGNSQYAIAWTRTVSGAPLAEFSFIDEATGSFTGGVEAIDAFVVKALVLDDTGNPKVTYRVSGTGTSGIGGRRTRANGVWQPEEQFVIDGMTDPDAVFLVDGEGGYHWSASNSTHGDYHALQGGNLTFNYIKRLNGAYFQSAVDFGALQNPITGNYTLHGLAQRVFAKQAYSVGVVWTTTGTASDLWFIKRRVEGY</sequence>
<gene>
    <name evidence="1" type="ORF">E6G98_03610</name>
</gene>
<comment type="caution">
    <text evidence="1">The sequence shown here is derived from an EMBL/GenBank/DDBJ whole genome shotgun (WGS) entry which is preliminary data.</text>
</comment>
<dbReference type="AlphaFoldDB" id="A0A537LVV5"/>
<organism evidence="1 2">
    <name type="scientific">Candidatus Segetimicrobium genomatis</name>
    <dbReference type="NCBI Taxonomy" id="2569760"/>
    <lineage>
        <taxon>Bacteria</taxon>
        <taxon>Bacillati</taxon>
        <taxon>Candidatus Sysuimicrobiota</taxon>
        <taxon>Candidatus Sysuimicrobiia</taxon>
        <taxon>Candidatus Sysuimicrobiales</taxon>
        <taxon>Candidatus Segetimicrobiaceae</taxon>
        <taxon>Candidatus Segetimicrobium</taxon>
    </lineage>
</organism>
<dbReference type="Proteomes" id="UP000315217">
    <property type="component" value="Unassembled WGS sequence"/>
</dbReference>